<gene>
    <name evidence="2" type="ORF">DKX38_011915</name>
</gene>
<dbReference type="EMBL" id="VDCV01000007">
    <property type="protein sequence ID" value="KAB5548509.1"/>
    <property type="molecule type" value="Genomic_DNA"/>
</dbReference>
<accession>A0A5N5M0A1</accession>
<organism evidence="2 3">
    <name type="scientific">Salix brachista</name>
    <dbReference type="NCBI Taxonomy" id="2182728"/>
    <lineage>
        <taxon>Eukaryota</taxon>
        <taxon>Viridiplantae</taxon>
        <taxon>Streptophyta</taxon>
        <taxon>Embryophyta</taxon>
        <taxon>Tracheophyta</taxon>
        <taxon>Spermatophyta</taxon>
        <taxon>Magnoliopsida</taxon>
        <taxon>eudicotyledons</taxon>
        <taxon>Gunneridae</taxon>
        <taxon>Pentapetalae</taxon>
        <taxon>rosids</taxon>
        <taxon>fabids</taxon>
        <taxon>Malpighiales</taxon>
        <taxon>Salicaceae</taxon>
        <taxon>Saliceae</taxon>
        <taxon>Salix</taxon>
    </lineage>
</organism>
<keyword evidence="1" id="KW-0472">Membrane</keyword>
<dbReference type="AlphaFoldDB" id="A0A5N5M0A1"/>
<dbReference type="Proteomes" id="UP000326939">
    <property type="component" value="Chromosome 7"/>
</dbReference>
<name>A0A5N5M0A1_9ROSI</name>
<protein>
    <submittedName>
        <fullName evidence="2">Uncharacterized protein</fullName>
    </submittedName>
</protein>
<feature type="transmembrane region" description="Helical" evidence="1">
    <location>
        <begin position="63"/>
        <end position="87"/>
    </location>
</feature>
<keyword evidence="1" id="KW-1133">Transmembrane helix</keyword>
<comment type="caution">
    <text evidence="2">The sequence shown here is derived from an EMBL/GenBank/DDBJ whole genome shotgun (WGS) entry which is preliminary data.</text>
</comment>
<keyword evidence="1" id="KW-0812">Transmembrane</keyword>
<evidence type="ECO:0000256" key="1">
    <source>
        <dbReference type="SAM" id="Phobius"/>
    </source>
</evidence>
<evidence type="ECO:0000313" key="2">
    <source>
        <dbReference type="EMBL" id="KAB5548509.1"/>
    </source>
</evidence>
<proteinExistence type="predicted"/>
<sequence>MENILQDAISAPVSPAGQFLSNSVLSLSVIAVLETDEVPFDDSQAMYLLRTVFLPINPRFSSIIVHTLSFFFSSLVVPFISILSWLIRLSMGVMACTHHSIT</sequence>
<reference evidence="3" key="1">
    <citation type="journal article" date="2019" name="Gigascience">
        <title>De novo genome assembly of the endangered Acer yangbiense, a plant species with extremely small populations endemic to Yunnan Province, China.</title>
        <authorList>
            <person name="Yang J."/>
            <person name="Wariss H.M."/>
            <person name="Tao L."/>
            <person name="Zhang R."/>
            <person name="Yun Q."/>
            <person name="Hollingsworth P."/>
            <person name="Dao Z."/>
            <person name="Luo G."/>
            <person name="Guo H."/>
            <person name="Ma Y."/>
            <person name="Sun W."/>
        </authorList>
    </citation>
    <scope>NUCLEOTIDE SEQUENCE [LARGE SCALE GENOMIC DNA]</scope>
    <source>
        <strain evidence="3">cv. br00</strain>
    </source>
</reference>
<keyword evidence="3" id="KW-1185">Reference proteome</keyword>
<evidence type="ECO:0000313" key="3">
    <source>
        <dbReference type="Proteomes" id="UP000326939"/>
    </source>
</evidence>